<keyword evidence="1" id="KW-0472">Membrane</keyword>
<feature type="transmembrane region" description="Helical" evidence="1">
    <location>
        <begin position="408"/>
        <end position="423"/>
    </location>
</feature>
<name>A0A9D2HK46_9FIRM</name>
<keyword evidence="1" id="KW-1133">Transmembrane helix</keyword>
<feature type="transmembrane region" description="Helical" evidence="1">
    <location>
        <begin position="351"/>
        <end position="371"/>
    </location>
</feature>
<proteinExistence type="predicted"/>
<feature type="transmembrane region" description="Helical" evidence="1">
    <location>
        <begin position="20"/>
        <end position="36"/>
    </location>
</feature>
<feature type="transmembrane region" description="Helical" evidence="1">
    <location>
        <begin position="236"/>
        <end position="256"/>
    </location>
</feature>
<reference evidence="2" key="1">
    <citation type="journal article" date="2021" name="PeerJ">
        <title>Extensive microbial diversity within the chicken gut microbiome revealed by metagenomics and culture.</title>
        <authorList>
            <person name="Gilroy R."/>
            <person name="Ravi A."/>
            <person name="Getino M."/>
            <person name="Pursley I."/>
            <person name="Horton D.L."/>
            <person name="Alikhan N.F."/>
            <person name="Baker D."/>
            <person name="Gharbi K."/>
            <person name="Hall N."/>
            <person name="Watson M."/>
            <person name="Adriaenssens E.M."/>
            <person name="Foster-Nyarko E."/>
            <person name="Jarju S."/>
            <person name="Secka A."/>
            <person name="Antonio M."/>
            <person name="Oren A."/>
            <person name="Chaudhuri R.R."/>
            <person name="La Ragione R."/>
            <person name="Hildebrand F."/>
            <person name="Pallen M.J."/>
        </authorList>
    </citation>
    <scope>NUCLEOTIDE SEQUENCE</scope>
    <source>
        <strain evidence="2">CHK178-16964</strain>
    </source>
</reference>
<comment type="caution">
    <text evidence="2">The sequence shown here is derived from an EMBL/GenBank/DDBJ whole genome shotgun (WGS) entry which is preliminary data.</text>
</comment>
<dbReference type="NCBIfam" id="TIGR04370">
    <property type="entry name" value="glyco_rpt_poly"/>
    <property type="match status" value="1"/>
</dbReference>
<evidence type="ECO:0000313" key="2">
    <source>
        <dbReference type="EMBL" id="HJA71959.1"/>
    </source>
</evidence>
<reference evidence="2" key="2">
    <citation type="submission" date="2021-04" db="EMBL/GenBank/DDBJ databases">
        <authorList>
            <person name="Gilroy R."/>
        </authorList>
    </citation>
    <scope>NUCLEOTIDE SEQUENCE</scope>
    <source>
        <strain evidence="2">CHK178-16964</strain>
    </source>
</reference>
<feature type="transmembrane region" description="Helical" evidence="1">
    <location>
        <begin position="164"/>
        <end position="182"/>
    </location>
</feature>
<feature type="transmembrane region" description="Helical" evidence="1">
    <location>
        <begin position="119"/>
        <end position="144"/>
    </location>
</feature>
<dbReference type="Proteomes" id="UP000823900">
    <property type="component" value="Unassembled WGS sequence"/>
</dbReference>
<feature type="transmembrane region" description="Helical" evidence="1">
    <location>
        <begin position="383"/>
        <end position="402"/>
    </location>
</feature>
<protein>
    <submittedName>
        <fullName evidence="2">Oligosaccharide repeat unit polymerase</fullName>
    </submittedName>
</protein>
<evidence type="ECO:0000256" key="1">
    <source>
        <dbReference type="SAM" id="Phobius"/>
    </source>
</evidence>
<feature type="transmembrane region" description="Helical" evidence="1">
    <location>
        <begin position="74"/>
        <end position="93"/>
    </location>
</feature>
<feature type="transmembrane region" description="Helical" evidence="1">
    <location>
        <begin position="203"/>
        <end position="230"/>
    </location>
</feature>
<accession>A0A9D2HK46</accession>
<evidence type="ECO:0000313" key="3">
    <source>
        <dbReference type="Proteomes" id="UP000823900"/>
    </source>
</evidence>
<feature type="transmembrane region" description="Helical" evidence="1">
    <location>
        <begin position="48"/>
        <end position="68"/>
    </location>
</feature>
<sequence length="425" mass="48740">MDVYLICYLASFLFARAEHYYLSGLVLFMAAAYLYWYDYRRTENIVHLRALFSFFWVFGQGMSCLKLSNLQTDWSPVTWICFLLALTGFWFTFELLERRYGPEENFRAHYRSRKGYSRALFEIMAGLTILSSAAFILEAVVLGFVPLFVRGVPHAYSSFHISGVHYFTVSCVLVPAFSVLWFQQEKGRGGWKHIAVIVMDAAAFLIPILCVSRFQMILAVLLALVVFIVSSRDFQFAYVGIALAVIVPVYLILTVARSHDVEYLNGIFEMRNSHMPIFITQPYMYIANNYDNFDCLVRYLDGFAWGMKSLFPLWALTGLKFLNPALINYPIIVNKEELTTLTLFYDAYYDFGVVGVAVFACILGAAAYGLVRGIRRVQNPAGILFYAQIAVYFTFSFFTTWFSNPATWFYFAVTGAAALYCVWRE</sequence>
<dbReference type="AlphaFoldDB" id="A0A9D2HK46"/>
<gene>
    <name evidence="2" type="ORF">IAA07_10380</name>
</gene>
<dbReference type="EMBL" id="DWZA01000091">
    <property type="protein sequence ID" value="HJA71959.1"/>
    <property type="molecule type" value="Genomic_DNA"/>
</dbReference>
<organism evidence="2 3">
    <name type="scientific">Candidatus Lachnoclostridium stercoravium</name>
    <dbReference type="NCBI Taxonomy" id="2838633"/>
    <lineage>
        <taxon>Bacteria</taxon>
        <taxon>Bacillati</taxon>
        <taxon>Bacillota</taxon>
        <taxon>Clostridia</taxon>
        <taxon>Lachnospirales</taxon>
        <taxon>Lachnospiraceae</taxon>
    </lineage>
</organism>
<keyword evidence="1" id="KW-0812">Transmembrane</keyword>
<feature type="transmembrane region" description="Helical" evidence="1">
    <location>
        <begin position="310"/>
        <end position="331"/>
    </location>
</feature>